<dbReference type="Gene3D" id="3.40.50.150">
    <property type="entry name" value="Vaccinia Virus protein VP39"/>
    <property type="match status" value="1"/>
</dbReference>
<evidence type="ECO:0000313" key="9">
    <source>
        <dbReference type="Proteomes" id="UP000033140"/>
    </source>
</evidence>
<keyword evidence="3 6" id="KW-0808">Transferase</keyword>
<keyword evidence="2 6" id="KW-0489">Methyltransferase</keyword>
<keyword evidence="9" id="KW-1185">Reference proteome</keyword>
<dbReference type="STRING" id="698492.A0A0E9NC34"/>
<dbReference type="AlphaFoldDB" id="A0A0E9NC34"/>
<dbReference type="EC" id="2.1.1.-" evidence="6"/>
<gene>
    <name evidence="8" type="ORF">G7K_1182-t1</name>
</gene>
<organism evidence="8 9">
    <name type="scientific">Saitoella complicata (strain BCRC 22490 / CBS 7301 / JCM 7358 / NBRC 10748 / NRRL Y-17804)</name>
    <dbReference type="NCBI Taxonomy" id="698492"/>
    <lineage>
        <taxon>Eukaryota</taxon>
        <taxon>Fungi</taxon>
        <taxon>Dikarya</taxon>
        <taxon>Ascomycota</taxon>
        <taxon>Taphrinomycotina</taxon>
        <taxon>Taphrinomycotina incertae sedis</taxon>
        <taxon>Saitoella</taxon>
    </lineage>
</organism>
<evidence type="ECO:0000256" key="5">
    <source>
        <dbReference type="PROSITE-ProRule" id="PRU00848"/>
    </source>
</evidence>
<evidence type="ECO:0000256" key="1">
    <source>
        <dbReference type="ARBA" id="ARBA00008361"/>
    </source>
</evidence>
<keyword evidence="4 5" id="KW-0949">S-adenosyl-L-methionine</keyword>
<dbReference type="GO" id="GO:0008173">
    <property type="term" value="F:RNA methyltransferase activity"/>
    <property type="evidence" value="ECO:0007669"/>
    <property type="project" value="UniProtKB-UniRule"/>
</dbReference>
<reference evidence="8 9" key="2">
    <citation type="journal article" date="2014" name="J. Gen. Appl. Microbiol.">
        <title>The early diverging ascomycetous budding yeast Saitoella complicata has three histone deacetylases belonging to the Clr6, Hos2, and Rpd3 lineages.</title>
        <authorList>
            <person name="Nishida H."/>
            <person name="Matsumoto T."/>
            <person name="Kondo S."/>
            <person name="Hamamoto M."/>
            <person name="Yoshikawa H."/>
        </authorList>
    </citation>
    <scope>NUCLEOTIDE SEQUENCE [LARGE SCALE GENOMIC DNA]</scope>
    <source>
        <strain evidence="8 9">NRRL Y-17804</strain>
    </source>
</reference>
<name>A0A0E9NC34_SAICN</name>
<comment type="similarity">
    <text evidence="1 6">Belongs to the methyltransferase superfamily.</text>
</comment>
<dbReference type="PANTHER" id="PTHR12315">
    <property type="entry name" value="BICOID-INTERACTING PROTEIN RELATED"/>
    <property type="match status" value="1"/>
</dbReference>
<dbReference type="GO" id="GO:0017069">
    <property type="term" value="F:snRNA binding"/>
    <property type="evidence" value="ECO:0007669"/>
    <property type="project" value="TreeGrafter"/>
</dbReference>
<dbReference type="GO" id="GO:0040031">
    <property type="term" value="P:snRNA modification"/>
    <property type="evidence" value="ECO:0007669"/>
    <property type="project" value="TreeGrafter"/>
</dbReference>
<feature type="domain" description="Bin3-type SAM" evidence="7">
    <location>
        <begin position="8"/>
        <end position="250"/>
    </location>
</feature>
<reference evidence="8 9" key="3">
    <citation type="journal article" date="2015" name="Genome Announc.">
        <title>Draft Genome Sequence of the Archiascomycetous Yeast Saitoella complicata.</title>
        <authorList>
            <person name="Yamauchi K."/>
            <person name="Kondo S."/>
            <person name="Hamamoto M."/>
            <person name="Takahashi Y."/>
            <person name="Ogura Y."/>
            <person name="Hayashi T."/>
            <person name="Nishida H."/>
        </authorList>
    </citation>
    <scope>NUCLEOTIDE SEQUENCE [LARGE SCALE GENOMIC DNA]</scope>
    <source>
        <strain evidence="8 9">NRRL Y-17804</strain>
    </source>
</reference>
<dbReference type="GO" id="GO:0008171">
    <property type="term" value="F:O-methyltransferase activity"/>
    <property type="evidence" value="ECO:0007669"/>
    <property type="project" value="UniProtKB-UniRule"/>
</dbReference>
<evidence type="ECO:0000256" key="4">
    <source>
        <dbReference type="ARBA" id="ARBA00022691"/>
    </source>
</evidence>
<reference evidence="8 9" key="1">
    <citation type="journal article" date="2011" name="J. Gen. Appl. Microbiol.">
        <title>Draft genome sequencing of the enigmatic yeast Saitoella complicata.</title>
        <authorList>
            <person name="Nishida H."/>
            <person name="Hamamoto M."/>
            <person name="Sugiyama J."/>
        </authorList>
    </citation>
    <scope>NUCLEOTIDE SEQUENCE [LARGE SCALE GENOMIC DNA]</scope>
    <source>
        <strain evidence="8 9">NRRL Y-17804</strain>
    </source>
</reference>
<dbReference type="GO" id="GO:0032259">
    <property type="term" value="P:methylation"/>
    <property type="evidence" value="ECO:0007669"/>
    <property type="project" value="UniProtKB-KW"/>
</dbReference>
<dbReference type="CDD" id="cd02440">
    <property type="entry name" value="AdoMet_MTases"/>
    <property type="match status" value="1"/>
</dbReference>
<dbReference type="SUPFAM" id="SSF53335">
    <property type="entry name" value="S-adenosyl-L-methionine-dependent methyltransferases"/>
    <property type="match status" value="1"/>
</dbReference>
<dbReference type="Proteomes" id="UP000033140">
    <property type="component" value="Unassembled WGS sequence"/>
</dbReference>
<evidence type="ECO:0000256" key="3">
    <source>
        <dbReference type="ARBA" id="ARBA00022679"/>
    </source>
</evidence>
<protein>
    <recommendedName>
        <fullName evidence="6">RNA methyltransferase</fullName>
        <ecNumber evidence="6">2.1.1.-</ecNumber>
    </recommendedName>
</protein>
<evidence type="ECO:0000256" key="2">
    <source>
        <dbReference type="ARBA" id="ARBA00022603"/>
    </source>
</evidence>
<dbReference type="InterPro" id="IPR024160">
    <property type="entry name" value="BIN3_SAM-bd_dom"/>
</dbReference>
<dbReference type="Pfam" id="PF06859">
    <property type="entry name" value="Bin3"/>
    <property type="match status" value="1"/>
</dbReference>
<accession>A0A0E9NC34</accession>
<dbReference type="InterPro" id="IPR010675">
    <property type="entry name" value="Bin3_C"/>
</dbReference>
<dbReference type="OMA" id="KWIHLFH"/>
<dbReference type="Pfam" id="PF13649">
    <property type="entry name" value="Methyltransf_25"/>
    <property type="match status" value="1"/>
</dbReference>
<dbReference type="PROSITE" id="PS51515">
    <property type="entry name" value="BIN3_SAM"/>
    <property type="match status" value="1"/>
</dbReference>
<proteinExistence type="inferred from homology"/>
<dbReference type="EMBL" id="BACD03000006">
    <property type="protein sequence ID" value="GAO46965.1"/>
    <property type="molecule type" value="Genomic_DNA"/>
</dbReference>
<sequence>MATITTTTLLLEMFGDGGLDSLFLNKNVLDVGCNEGRVTCAISQHLGARHVKGVDIDPFLIRKAKEYKRKLYSRQKTGRDTQVRFFPLSSLDKHGLRPLLDAGDKVSIRPRLSTFPENTDFVAQDWLQTPLGDDEEGIYDVVLALSLTKWIHLNSFDAGLKSFFDKCLRALRPGGHFIVEPQPWPSYVTAVKKKCRALASNLDKLEMRPENGFGGWLLNNGWEEVFIAGGNEEGKGFDAREIRVYRKPLDVTALIDEISPCEFQNTICRVP</sequence>
<comment type="caution">
    <text evidence="8">The sequence shown here is derived from an EMBL/GenBank/DDBJ whole genome shotgun (WGS) entry which is preliminary data.</text>
</comment>
<evidence type="ECO:0000313" key="8">
    <source>
        <dbReference type="EMBL" id="GAO46965.1"/>
    </source>
</evidence>
<evidence type="ECO:0000259" key="7">
    <source>
        <dbReference type="PROSITE" id="PS51515"/>
    </source>
</evidence>
<dbReference type="InterPro" id="IPR039772">
    <property type="entry name" value="Bin3-like"/>
</dbReference>
<dbReference type="InterPro" id="IPR041698">
    <property type="entry name" value="Methyltransf_25"/>
</dbReference>
<dbReference type="InterPro" id="IPR029063">
    <property type="entry name" value="SAM-dependent_MTases_sf"/>
</dbReference>
<evidence type="ECO:0000256" key="6">
    <source>
        <dbReference type="RuleBase" id="RU367087"/>
    </source>
</evidence>
<dbReference type="PANTHER" id="PTHR12315:SF0">
    <property type="entry name" value="7SK SNRNA METHYLPHOSPHATE CAPPING ENZYME"/>
    <property type="match status" value="1"/>
</dbReference>